<evidence type="ECO:0000313" key="3">
    <source>
        <dbReference type="Proteomes" id="UP001054837"/>
    </source>
</evidence>
<accession>A0AAV4T256</accession>
<gene>
    <name evidence="2" type="ORF">CDAR_419371</name>
    <name evidence="1" type="ORF">CDAR_565971</name>
</gene>
<evidence type="ECO:0000313" key="1">
    <source>
        <dbReference type="EMBL" id="GIY20806.1"/>
    </source>
</evidence>
<reference evidence="2 3" key="1">
    <citation type="submission" date="2021-06" db="EMBL/GenBank/DDBJ databases">
        <title>Caerostris darwini draft genome.</title>
        <authorList>
            <person name="Kono N."/>
            <person name="Arakawa K."/>
        </authorList>
    </citation>
    <scope>NUCLEOTIDE SEQUENCE [LARGE SCALE GENOMIC DNA]</scope>
</reference>
<keyword evidence="3" id="KW-1185">Reference proteome</keyword>
<dbReference type="EMBL" id="BPLQ01008827">
    <property type="protein sequence ID" value="GIY39637.1"/>
    <property type="molecule type" value="Genomic_DNA"/>
</dbReference>
<dbReference type="AlphaFoldDB" id="A0AAV4T256"/>
<proteinExistence type="predicted"/>
<comment type="caution">
    <text evidence="2">The sequence shown here is derived from an EMBL/GenBank/DDBJ whole genome shotgun (WGS) entry which is preliminary data.</text>
</comment>
<name>A0AAV4T256_9ARAC</name>
<sequence>MQTDEAEAYIPKLPPVMIRKPENIHTLLKALSETYGEAIKMRLNREQHQVLPSRSRHSTKAEFISSKQQNRLFHSYAKEPSKLS</sequence>
<organism evidence="2 3">
    <name type="scientific">Caerostris darwini</name>
    <dbReference type="NCBI Taxonomy" id="1538125"/>
    <lineage>
        <taxon>Eukaryota</taxon>
        <taxon>Metazoa</taxon>
        <taxon>Ecdysozoa</taxon>
        <taxon>Arthropoda</taxon>
        <taxon>Chelicerata</taxon>
        <taxon>Arachnida</taxon>
        <taxon>Araneae</taxon>
        <taxon>Araneomorphae</taxon>
        <taxon>Entelegynae</taxon>
        <taxon>Araneoidea</taxon>
        <taxon>Araneidae</taxon>
        <taxon>Caerostris</taxon>
    </lineage>
</organism>
<protein>
    <submittedName>
        <fullName evidence="2">Uncharacterized protein</fullName>
    </submittedName>
</protein>
<evidence type="ECO:0000313" key="2">
    <source>
        <dbReference type="EMBL" id="GIY39637.1"/>
    </source>
</evidence>
<dbReference type="EMBL" id="BPLQ01006218">
    <property type="protein sequence ID" value="GIY20806.1"/>
    <property type="molecule type" value="Genomic_DNA"/>
</dbReference>
<dbReference type="Proteomes" id="UP001054837">
    <property type="component" value="Unassembled WGS sequence"/>
</dbReference>